<evidence type="ECO:0000256" key="1">
    <source>
        <dbReference type="SAM" id="Phobius"/>
    </source>
</evidence>
<keyword evidence="1" id="KW-0472">Membrane</keyword>
<feature type="transmembrane region" description="Helical" evidence="1">
    <location>
        <begin position="47"/>
        <end position="67"/>
    </location>
</feature>
<dbReference type="STRING" id="85681.V4UZA4"/>
<dbReference type="EMBL" id="KI536799">
    <property type="protein sequence ID" value="ESR44774.1"/>
    <property type="molecule type" value="Genomic_DNA"/>
</dbReference>
<organism evidence="2 3">
    <name type="scientific">Citrus clementina</name>
    <name type="common">Clementine</name>
    <name type="synonym">Citrus deliciosa x Citrus sinensis</name>
    <dbReference type="NCBI Taxonomy" id="85681"/>
    <lineage>
        <taxon>Eukaryota</taxon>
        <taxon>Viridiplantae</taxon>
        <taxon>Streptophyta</taxon>
        <taxon>Embryophyta</taxon>
        <taxon>Tracheophyta</taxon>
        <taxon>Spermatophyta</taxon>
        <taxon>Magnoliopsida</taxon>
        <taxon>eudicotyledons</taxon>
        <taxon>Gunneridae</taxon>
        <taxon>Pentapetalae</taxon>
        <taxon>rosids</taxon>
        <taxon>malvids</taxon>
        <taxon>Sapindales</taxon>
        <taxon>Rutaceae</taxon>
        <taxon>Aurantioideae</taxon>
        <taxon>Citrus</taxon>
    </lineage>
</organism>
<dbReference type="KEGG" id="cic:CICLE_v10003825mg"/>
<keyword evidence="1" id="KW-1133">Transmembrane helix</keyword>
<sequence length="77" mass="8865">MTLWVLNSRNKIGRTGSALLVYDVRKSAFVDVSRWLKNLRDQADSNIVILMISIVIFYLIFVNNVVFELFSSLLLLT</sequence>
<name>V4UZA4_CITCL</name>
<dbReference type="Gramene" id="ESR44774">
    <property type="protein sequence ID" value="ESR44774"/>
    <property type="gene ID" value="CICLE_v10003825mg"/>
</dbReference>
<dbReference type="InParanoid" id="V4UZA4"/>
<reference evidence="2 3" key="1">
    <citation type="submission" date="2013-10" db="EMBL/GenBank/DDBJ databases">
        <authorList>
            <consortium name="International Citrus Genome Consortium"/>
            <person name="Jenkins J."/>
            <person name="Schmutz J."/>
            <person name="Prochnik S."/>
            <person name="Rokhsar D."/>
            <person name="Gmitter F."/>
            <person name="Ollitrault P."/>
            <person name="Machado M."/>
            <person name="Talon M."/>
            <person name="Wincker P."/>
            <person name="Jaillon O."/>
            <person name="Morgante M."/>
        </authorList>
    </citation>
    <scope>NUCLEOTIDE SEQUENCE</scope>
    <source>
        <strain evidence="3">cv. Clemenules</strain>
    </source>
</reference>
<dbReference type="AlphaFoldDB" id="V4UZA4"/>
<dbReference type="Proteomes" id="UP000030687">
    <property type="component" value="Unassembled WGS sequence"/>
</dbReference>
<proteinExistence type="predicted"/>
<evidence type="ECO:0000313" key="2">
    <source>
        <dbReference type="EMBL" id="ESR44774.1"/>
    </source>
</evidence>
<keyword evidence="1" id="KW-0812">Transmembrane</keyword>
<gene>
    <name evidence="2" type="ORF">CICLE_v10003825mg</name>
</gene>
<protein>
    <submittedName>
        <fullName evidence="2">Uncharacterized protein</fullName>
    </submittedName>
</protein>
<accession>V4UZA4</accession>
<evidence type="ECO:0000313" key="3">
    <source>
        <dbReference type="Proteomes" id="UP000030687"/>
    </source>
</evidence>
<keyword evidence="3" id="KW-1185">Reference proteome</keyword>